<dbReference type="EMBL" id="JAIGNO010000007">
    <property type="protein sequence ID" value="MBX7483207.1"/>
    <property type="molecule type" value="Genomic_DNA"/>
</dbReference>
<dbReference type="RefSeq" id="WP_221558564.1">
    <property type="nucleotide sequence ID" value="NZ_JAIGNO010000007.1"/>
</dbReference>
<feature type="transmembrane region" description="Helical" evidence="1">
    <location>
        <begin position="21"/>
        <end position="40"/>
    </location>
</feature>
<name>A0ABS7JDZ8_9SPHN</name>
<feature type="transmembrane region" description="Helical" evidence="1">
    <location>
        <begin position="46"/>
        <end position="67"/>
    </location>
</feature>
<reference evidence="2 3" key="1">
    <citation type="submission" date="2021-08" db="EMBL/GenBank/DDBJ databases">
        <title>Comparative Genomics Analysis of the Genus Qipengyuania Reveals Extensive Genetic Diversity and Metabolic Versatility, Including the Description of Fifteen Novel Species.</title>
        <authorList>
            <person name="Liu Y."/>
        </authorList>
    </citation>
    <scope>NUCLEOTIDE SEQUENCE [LARGE SCALE GENOMIC DNA]</scope>
    <source>
        <strain evidence="2 3">6D47A</strain>
    </source>
</reference>
<gene>
    <name evidence="2" type="ORF">K3174_11765</name>
</gene>
<protein>
    <recommendedName>
        <fullName evidence="4">DUF2892 domain-containing protein</fullName>
    </recommendedName>
</protein>
<keyword evidence="1" id="KW-1133">Transmembrane helix</keyword>
<keyword evidence="1" id="KW-0472">Membrane</keyword>
<evidence type="ECO:0000313" key="2">
    <source>
        <dbReference type="EMBL" id="MBX7483207.1"/>
    </source>
</evidence>
<keyword evidence="3" id="KW-1185">Reference proteome</keyword>
<comment type="caution">
    <text evidence="2">The sequence shown here is derived from an EMBL/GenBank/DDBJ whole genome shotgun (WGS) entry which is preliminary data.</text>
</comment>
<evidence type="ECO:0008006" key="4">
    <source>
        <dbReference type="Google" id="ProtNLM"/>
    </source>
</evidence>
<dbReference type="Proteomes" id="UP000755104">
    <property type="component" value="Unassembled WGS sequence"/>
</dbReference>
<keyword evidence="1" id="KW-0812">Transmembrane</keyword>
<proteinExistence type="predicted"/>
<sequence>MNQPDPAGHDPAKARFLTIQAVRLLGVALGVLGALVLAGSLPLPEIVGYLFLALAAVDIFILPIFLAKRWSSNK</sequence>
<evidence type="ECO:0000313" key="3">
    <source>
        <dbReference type="Proteomes" id="UP000755104"/>
    </source>
</evidence>
<evidence type="ECO:0000256" key="1">
    <source>
        <dbReference type="SAM" id="Phobius"/>
    </source>
</evidence>
<accession>A0ABS7JDZ8</accession>
<organism evidence="2 3">
    <name type="scientific">Qipengyuania qiaonensis</name>
    <dbReference type="NCBI Taxonomy" id="2867240"/>
    <lineage>
        <taxon>Bacteria</taxon>
        <taxon>Pseudomonadati</taxon>
        <taxon>Pseudomonadota</taxon>
        <taxon>Alphaproteobacteria</taxon>
        <taxon>Sphingomonadales</taxon>
        <taxon>Erythrobacteraceae</taxon>
        <taxon>Qipengyuania</taxon>
    </lineage>
</organism>